<proteinExistence type="predicted"/>
<dbReference type="AlphaFoldDB" id="A0A7I8IJR1"/>
<dbReference type="PANTHER" id="PTHR14614">
    <property type="entry name" value="HEPATOCELLULAR CARCINOMA-ASSOCIATED ANTIGEN"/>
    <property type="match status" value="1"/>
</dbReference>
<protein>
    <submittedName>
        <fullName evidence="2">Uncharacterized protein</fullName>
    </submittedName>
</protein>
<dbReference type="Gene3D" id="3.40.50.150">
    <property type="entry name" value="Vaccinia Virus protein VP39"/>
    <property type="match status" value="1"/>
</dbReference>
<sequence>MAGAMGRSRRRWGSHSPGDEPEQRHYELGSIGAVLTIRQLPSQGLSFQLWPAASSLVSLLDQNPSLLLASLPTSRRCLPNLNILELGAGTGLVGIAAAAVLGARVTITDMSHVLPNLLFNAQANACAVAARGGVVEVRQLEWGRHEEDAAGLGGASEKDAPAFDLVMASDVVYHDHLFDPLLQTLQFFVTGEVVFVLAHLRRWKKDAVFFRKARKLFEVSVIHTDPPLPGSRVGITVYRFVQKARAAGG</sequence>
<keyword evidence="3" id="KW-1185">Reference proteome</keyword>
<dbReference type="InterPro" id="IPR029063">
    <property type="entry name" value="SAM-dependent_MTases_sf"/>
</dbReference>
<evidence type="ECO:0000313" key="3">
    <source>
        <dbReference type="Proteomes" id="UP001189122"/>
    </source>
</evidence>
<dbReference type="InterPro" id="IPR019410">
    <property type="entry name" value="Methyltransf_16"/>
</dbReference>
<dbReference type="SUPFAM" id="SSF53335">
    <property type="entry name" value="S-adenosyl-L-methionine-dependent methyltransferases"/>
    <property type="match status" value="1"/>
</dbReference>
<evidence type="ECO:0000313" key="2">
    <source>
        <dbReference type="EMBL" id="CAA2617916.1"/>
    </source>
</evidence>
<evidence type="ECO:0000256" key="1">
    <source>
        <dbReference type="SAM" id="MobiDB-lite"/>
    </source>
</evidence>
<gene>
    <name evidence="2" type="ORF">SI7747_03004077</name>
</gene>
<dbReference type="Pfam" id="PF10294">
    <property type="entry name" value="Methyltransf_16"/>
    <property type="match status" value="1"/>
</dbReference>
<dbReference type="PANTHER" id="PTHR14614:SF132">
    <property type="entry name" value="PROTEIN-LYSINE METHYLTRANSFERASE C42C1.13"/>
    <property type="match status" value="1"/>
</dbReference>
<dbReference type="Proteomes" id="UP001189122">
    <property type="component" value="Unassembled WGS sequence"/>
</dbReference>
<feature type="region of interest" description="Disordered" evidence="1">
    <location>
        <begin position="1"/>
        <end position="23"/>
    </location>
</feature>
<name>A0A7I8IJR1_SPIIN</name>
<accession>A0A7I8IJR1</accession>
<dbReference type="CDD" id="cd02440">
    <property type="entry name" value="AdoMet_MTases"/>
    <property type="match status" value="1"/>
</dbReference>
<organism evidence="2">
    <name type="scientific">Spirodela intermedia</name>
    <name type="common">Intermediate duckweed</name>
    <dbReference type="NCBI Taxonomy" id="51605"/>
    <lineage>
        <taxon>Eukaryota</taxon>
        <taxon>Viridiplantae</taxon>
        <taxon>Streptophyta</taxon>
        <taxon>Embryophyta</taxon>
        <taxon>Tracheophyta</taxon>
        <taxon>Spermatophyta</taxon>
        <taxon>Magnoliopsida</taxon>
        <taxon>Liliopsida</taxon>
        <taxon>Araceae</taxon>
        <taxon>Lemnoideae</taxon>
        <taxon>Spirodela</taxon>
    </lineage>
</organism>
<dbReference type="EMBL" id="CACRZD030000003">
    <property type="protein sequence ID" value="CAA6657609.1"/>
    <property type="molecule type" value="Genomic_DNA"/>
</dbReference>
<reference evidence="2 3" key="1">
    <citation type="submission" date="2019-12" db="EMBL/GenBank/DDBJ databases">
        <authorList>
            <person name="Scholz U."/>
            <person name="Mascher M."/>
            <person name="Fiebig A."/>
        </authorList>
    </citation>
    <scope>NUCLEOTIDE SEQUENCE</scope>
</reference>
<dbReference type="EMBL" id="LR743590">
    <property type="protein sequence ID" value="CAA2617916.1"/>
    <property type="molecule type" value="Genomic_DNA"/>
</dbReference>